<dbReference type="InterPro" id="IPR052706">
    <property type="entry name" value="Membrane-Transporter-like"/>
</dbReference>
<sequence length="146" mass="15777">LRRMPKSETTVMLATVAVTVFTHNLAIGVVVGVMVALVLFAHRVAHLVNVDSVLDPDGNTKIYRVTGQLFFASSNDLVFQFDYAGDPDNVVIDLSGAHIWDASTVASLDAIETKYHQRGITVSITGMNEPSKQRHAALAGNFGSQH</sequence>
<dbReference type="PANTHER" id="PTHR43310:SF1">
    <property type="entry name" value="SULFATE TRANSPORTER YBAR-RELATED"/>
    <property type="match status" value="1"/>
</dbReference>
<gene>
    <name evidence="3" type="ORF">IL38_01460</name>
</gene>
<feature type="non-terminal residue" evidence="3">
    <location>
        <position position="1"/>
    </location>
</feature>
<reference evidence="3 4" key="1">
    <citation type="journal article" date="2014" name="PLoS ONE">
        <title>Identification and Characterization of a New Erythromycin Biosynthetic Gene Cluster in Actinopolyspora erythraea YIM90600, a Novel Erythronolide-Producing Halophilic Actinomycete Isolated from Salt Field.</title>
        <authorList>
            <person name="Chen D."/>
            <person name="Feng J."/>
            <person name="Huang L."/>
            <person name="Zhang Q."/>
            <person name="Wu J."/>
            <person name="Zhu X."/>
            <person name="Duan Y."/>
            <person name="Xu Z."/>
        </authorList>
    </citation>
    <scope>NUCLEOTIDE SEQUENCE [LARGE SCALE GENOMIC DNA]</scope>
    <source>
        <strain evidence="3 4">YIM90600</strain>
    </source>
</reference>
<dbReference type="InterPro" id="IPR036513">
    <property type="entry name" value="STAS_dom_sf"/>
</dbReference>
<comment type="caution">
    <text evidence="3">The sequence shown here is derived from an EMBL/GenBank/DDBJ whole genome shotgun (WGS) entry which is preliminary data.</text>
</comment>
<evidence type="ECO:0000313" key="4">
    <source>
        <dbReference type="Proteomes" id="UP000029737"/>
    </source>
</evidence>
<dbReference type="CDD" id="cd07042">
    <property type="entry name" value="STAS_SulP_like_sulfate_transporter"/>
    <property type="match status" value="1"/>
</dbReference>
<evidence type="ECO:0000256" key="1">
    <source>
        <dbReference type="SAM" id="Phobius"/>
    </source>
</evidence>
<protein>
    <submittedName>
        <fullName evidence="3">Sulfate permease</fullName>
    </submittedName>
</protein>
<keyword evidence="1" id="KW-0472">Membrane</keyword>
<dbReference type="InterPro" id="IPR002645">
    <property type="entry name" value="STAS_dom"/>
</dbReference>
<keyword evidence="1" id="KW-0812">Transmembrane</keyword>
<evidence type="ECO:0000313" key="3">
    <source>
        <dbReference type="EMBL" id="KGI82986.1"/>
    </source>
</evidence>
<proteinExistence type="predicted"/>
<dbReference type="EMBL" id="JPMV01000006">
    <property type="protein sequence ID" value="KGI82986.1"/>
    <property type="molecule type" value="Genomic_DNA"/>
</dbReference>
<dbReference type="Gene3D" id="3.30.750.24">
    <property type="entry name" value="STAS domain"/>
    <property type="match status" value="1"/>
</dbReference>
<dbReference type="RefSeq" id="WP_043569577.1">
    <property type="nucleotide sequence ID" value="NZ_KN214174.1"/>
</dbReference>
<accession>A0ABR4X8D6</accession>
<evidence type="ECO:0000259" key="2">
    <source>
        <dbReference type="PROSITE" id="PS50801"/>
    </source>
</evidence>
<dbReference type="Proteomes" id="UP000029737">
    <property type="component" value="Unassembled WGS sequence"/>
</dbReference>
<dbReference type="PROSITE" id="PS50801">
    <property type="entry name" value="STAS"/>
    <property type="match status" value="1"/>
</dbReference>
<keyword evidence="1" id="KW-1133">Transmembrane helix</keyword>
<dbReference type="Pfam" id="PF01740">
    <property type="entry name" value="STAS"/>
    <property type="match status" value="1"/>
</dbReference>
<dbReference type="PANTHER" id="PTHR43310">
    <property type="entry name" value="SULFATE TRANSPORTER YBAR-RELATED"/>
    <property type="match status" value="1"/>
</dbReference>
<dbReference type="SUPFAM" id="SSF52091">
    <property type="entry name" value="SpoIIaa-like"/>
    <property type="match status" value="1"/>
</dbReference>
<feature type="transmembrane region" description="Helical" evidence="1">
    <location>
        <begin position="12"/>
        <end position="40"/>
    </location>
</feature>
<organism evidence="3 4">
    <name type="scientific">Actinopolyspora erythraea</name>
    <dbReference type="NCBI Taxonomy" id="414996"/>
    <lineage>
        <taxon>Bacteria</taxon>
        <taxon>Bacillati</taxon>
        <taxon>Actinomycetota</taxon>
        <taxon>Actinomycetes</taxon>
        <taxon>Actinopolysporales</taxon>
        <taxon>Actinopolysporaceae</taxon>
        <taxon>Actinopolyspora</taxon>
    </lineage>
</organism>
<name>A0ABR4X8D6_9ACTN</name>
<keyword evidence="4" id="KW-1185">Reference proteome</keyword>
<feature type="domain" description="STAS" evidence="2">
    <location>
        <begin position="50"/>
        <end position="146"/>
    </location>
</feature>